<name>A0A8D1WKA7_PIG</name>
<proteinExistence type="predicted"/>
<accession>A0A8D1WKA7</accession>
<dbReference type="PANTHER" id="PTHR19446">
    <property type="entry name" value="REVERSE TRANSCRIPTASES"/>
    <property type="match status" value="1"/>
</dbReference>
<evidence type="ECO:0000313" key="2">
    <source>
        <dbReference type="Proteomes" id="UP000694723"/>
    </source>
</evidence>
<sequence length="201" mass="23603">MKLEHSLTPDTKINSKWIKDLGIRPDTIKLLEENIGQTLSDINESNIFSDVPLRVLTIKRKINKWDLIKLQSFCTAKETLNNTKRQLTEWEKIFASESTDKRIISKIYTHLLQLHTKKTNNPIKKWAEDLNRQFSKEDIQMAKKHMKRCSMSLIIREMQIKTMMRYHLTPARMAIIQKSTKNKCWRGCGEKGTLLMLLVGF</sequence>
<evidence type="ECO:0000313" key="1">
    <source>
        <dbReference type="Ensembl" id="ENSSSCP00060040954.1"/>
    </source>
</evidence>
<dbReference type="AlphaFoldDB" id="A0A8D1WKA7"/>
<reference evidence="1" key="1">
    <citation type="submission" date="2025-08" db="UniProtKB">
        <authorList>
            <consortium name="Ensembl"/>
        </authorList>
    </citation>
    <scope>IDENTIFICATION</scope>
</reference>
<organism evidence="1 2">
    <name type="scientific">Sus scrofa</name>
    <name type="common">Pig</name>
    <dbReference type="NCBI Taxonomy" id="9823"/>
    <lineage>
        <taxon>Eukaryota</taxon>
        <taxon>Metazoa</taxon>
        <taxon>Chordata</taxon>
        <taxon>Craniata</taxon>
        <taxon>Vertebrata</taxon>
        <taxon>Euteleostomi</taxon>
        <taxon>Mammalia</taxon>
        <taxon>Eutheria</taxon>
        <taxon>Laurasiatheria</taxon>
        <taxon>Artiodactyla</taxon>
        <taxon>Suina</taxon>
        <taxon>Suidae</taxon>
        <taxon>Sus</taxon>
    </lineage>
</organism>
<protein>
    <submittedName>
        <fullName evidence="1">Uncharacterized protein</fullName>
    </submittedName>
</protein>
<dbReference type="Ensembl" id="ENSSSCT00060094701.1">
    <property type="protein sequence ID" value="ENSSSCP00060040954.1"/>
    <property type="gene ID" value="ENSSSCG00060069390.1"/>
</dbReference>
<dbReference type="Proteomes" id="UP000694723">
    <property type="component" value="Unplaced"/>
</dbReference>